<dbReference type="Gene3D" id="1.10.10.10">
    <property type="entry name" value="Winged helix-like DNA-binding domain superfamily/Winged helix DNA-binding domain"/>
    <property type="match status" value="1"/>
</dbReference>
<reference evidence="1 2" key="1">
    <citation type="submission" date="2012-12" db="EMBL/GenBank/DDBJ databases">
        <title>The Genome Sequence of Bacillus cereus VD133.</title>
        <authorList>
            <consortium name="The Broad Institute Genome Sequencing Platform"/>
            <consortium name="The Broad Institute Genome Sequencing Center for Infectious Disease"/>
            <person name="Feldgarden M."/>
            <person name="Van der Auwera G.A."/>
            <person name="Mahillon J."/>
            <person name="Duprez V."/>
            <person name="Timmery S."/>
            <person name="Mattelet C."/>
            <person name="Dierick K."/>
            <person name="Sun M."/>
            <person name="Yu Z."/>
            <person name="Zhu L."/>
            <person name="Hu X."/>
            <person name="Shank E.B."/>
            <person name="Swiecicka I."/>
            <person name="Hansen B.M."/>
            <person name="Andrup L."/>
            <person name="Walker B."/>
            <person name="Young S.K."/>
            <person name="Zeng Q."/>
            <person name="Gargeya S."/>
            <person name="Fitzgerald M."/>
            <person name="Haas B."/>
            <person name="Abouelleil A."/>
            <person name="Alvarado L."/>
            <person name="Arachchi H.M."/>
            <person name="Berlin A.M."/>
            <person name="Chapman S.B."/>
            <person name="Dewar J."/>
            <person name="Goldberg J."/>
            <person name="Griggs A."/>
            <person name="Gujja S."/>
            <person name="Hansen M."/>
            <person name="Howarth C."/>
            <person name="Imamovic A."/>
            <person name="Larimer J."/>
            <person name="McCowan C."/>
            <person name="Murphy C."/>
            <person name="Neiman D."/>
            <person name="Pearson M."/>
            <person name="Priest M."/>
            <person name="Roberts A."/>
            <person name="Saif S."/>
            <person name="Shea T."/>
            <person name="Sisk P."/>
            <person name="Sykes S."/>
            <person name="Wortman J."/>
            <person name="Nusbaum C."/>
            <person name="Birren B."/>
        </authorList>
    </citation>
    <scope>NUCLEOTIDE SEQUENCE [LARGE SCALE GENOMIC DNA]</scope>
    <source>
        <strain evidence="1 2">VD133</strain>
    </source>
</reference>
<evidence type="ECO:0008006" key="3">
    <source>
        <dbReference type="Google" id="ProtNLM"/>
    </source>
</evidence>
<evidence type="ECO:0000313" key="1">
    <source>
        <dbReference type="EMBL" id="EOO28220.1"/>
    </source>
</evidence>
<dbReference type="Proteomes" id="UP000014018">
    <property type="component" value="Unassembled WGS sequence"/>
</dbReference>
<evidence type="ECO:0000313" key="2">
    <source>
        <dbReference type="Proteomes" id="UP000014018"/>
    </source>
</evidence>
<name>A0A9W5PLC9_BACCE</name>
<accession>A0A9W5PLC9</accession>
<dbReference type="EMBL" id="AHFB01000097">
    <property type="protein sequence ID" value="EOO28220.1"/>
    <property type="molecule type" value="Genomic_DNA"/>
</dbReference>
<gene>
    <name evidence="1" type="ORF">IIU_05846</name>
</gene>
<protein>
    <recommendedName>
        <fullName evidence="3">Cytosolic protein</fullName>
    </recommendedName>
</protein>
<dbReference type="InterPro" id="IPR036388">
    <property type="entry name" value="WH-like_DNA-bd_sf"/>
</dbReference>
<proteinExistence type="predicted"/>
<dbReference type="RefSeq" id="WP_016111800.1">
    <property type="nucleotide sequence ID" value="NZ_KB976192.1"/>
</dbReference>
<dbReference type="AlphaFoldDB" id="A0A9W5PLC9"/>
<comment type="caution">
    <text evidence="1">The sequence shown here is derived from an EMBL/GenBank/DDBJ whole genome shotgun (WGS) entry which is preliminary data.</text>
</comment>
<sequence length="330" mass="38057">MEKRCIDVIASEEAFRNLSPFIELEELNKTIRTYRDTIRMSIKRTDVQSKLITLLEILKRHSCKYVGVSFLCKNSIADMMEVSYKTVQRLMKKLADLDMIKQVSMKRKKDMLQTSNAIIIQPIVEEMSDKVDTKSPTKCPTIKTKPVSLKQNIKDIHIRKEDDFLSSENEKDFIDYRVPQSMRMKLATAFESNIINESFHNAINIAKKAAKKCSLLADKDVFNNILANASVALYSKTQEFEHNGILMKNPIGYFTRTFKSMVYNYVDSFRDIHNIAQRKANANTGSIFYNWLEVDRSKEPSTNTDTIDSSLVPGVYYKISKEEADEMGLY</sequence>
<organism evidence="1 2">
    <name type="scientific">Bacillus cereus VD133</name>
    <dbReference type="NCBI Taxonomy" id="1053233"/>
    <lineage>
        <taxon>Bacteria</taxon>
        <taxon>Bacillati</taxon>
        <taxon>Bacillota</taxon>
        <taxon>Bacilli</taxon>
        <taxon>Bacillales</taxon>
        <taxon>Bacillaceae</taxon>
        <taxon>Bacillus</taxon>
        <taxon>Bacillus cereus group</taxon>
    </lineage>
</organism>